<feature type="compositionally biased region" description="Basic residues" evidence="1">
    <location>
        <begin position="1"/>
        <end position="13"/>
    </location>
</feature>
<dbReference type="Gene3D" id="2.40.50.90">
    <property type="match status" value="1"/>
</dbReference>
<evidence type="ECO:0000313" key="2">
    <source>
        <dbReference type="EMBL" id="QPC98930.1"/>
    </source>
</evidence>
<dbReference type="KEGG" id="qso:IRL76_14050"/>
<organism evidence="2 3">
    <name type="scientific">Qipengyuania soli</name>
    <dbReference type="NCBI Taxonomy" id="2782568"/>
    <lineage>
        <taxon>Bacteria</taxon>
        <taxon>Pseudomonadati</taxon>
        <taxon>Pseudomonadota</taxon>
        <taxon>Alphaproteobacteria</taxon>
        <taxon>Sphingomonadales</taxon>
        <taxon>Erythrobacteraceae</taxon>
        <taxon>Qipengyuania</taxon>
    </lineage>
</organism>
<dbReference type="Proteomes" id="UP000594459">
    <property type="component" value="Chromosome"/>
</dbReference>
<dbReference type="AlphaFoldDB" id="A0A7S8F1Y6"/>
<evidence type="ECO:0008006" key="4">
    <source>
        <dbReference type="Google" id="ProtNLM"/>
    </source>
</evidence>
<keyword evidence="3" id="KW-1185">Reference proteome</keyword>
<sequence>MARRRFVSRRKPQPARFDARWQKARARRSQWRRIRLTGFDAPEMDGACAAERTRAQEAKRALHAWLAGGPFEWNGGADPPRDKYGRELRAARRGKDELADHMIGLGLAEGGGWTTQRIDWCA</sequence>
<reference evidence="2 3" key="1">
    <citation type="submission" date="2020-11" db="EMBL/GenBank/DDBJ databases">
        <title>The genome sequence of Erythrobacter sp. 6D36.</title>
        <authorList>
            <person name="Liu Y."/>
        </authorList>
    </citation>
    <scope>NUCLEOTIDE SEQUENCE [LARGE SCALE GENOMIC DNA]</scope>
    <source>
        <strain evidence="2 3">6D36</strain>
    </source>
</reference>
<dbReference type="SUPFAM" id="SSF50199">
    <property type="entry name" value="Staphylococcal nuclease"/>
    <property type="match status" value="1"/>
</dbReference>
<evidence type="ECO:0000256" key="1">
    <source>
        <dbReference type="SAM" id="MobiDB-lite"/>
    </source>
</evidence>
<gene>
    <name evidence="2" type="ORF">IRL76_14050</name>
</gene>
<dbReference type="InterPro" id="IPR035437">
    <property type="entry name" value="SNase_OB-fold_sf"/>
</dbReference>
<evidence type="ECO:0000313" key="3">
    <source>
        <dbReference type="Proteomes" id="UP000594459"/>
    </source>
</evidence>
<dbReference type="EMBL" id="CP064654">
    <property type="protein sequence ID" value="QPC98930.1"/>
    <property type="molecule type" value="Genomic_DNA"/>
</dbReference>
<accession>A0A7S8F1Y6</accession>
<feature type="region of interest" description="Disordered" evidence="1">
    <location>
        <begin position="1"/>
        <end position="21"/>
    </location>
</feature>
<proteinExistence type="predicted"/>
<protein>
    <recommendedName>
        <fullName evidence="4">TNase-like domain-containing protein</fullName>
    </recommendedName>
</protein>
<dbReference type="RefSeq" id="WP_200981934.1">
    <property type="nucleotide sequence ID" value="NZ_CP064654.1"/>
</dbReference>
<name>A0A7S8F1Y6_9SPHN</name>